<keyword evidence="2" id="KW-1185">Reference proteome</keyword>
<evidence type="ECO:0000313" key="1">
    <source>
        <dbReference type="EMBL" id="AUN31994.1"/>
    </source>
</evidence>
<dbReference type="Proteomes" id="UP000234752">
    <property type="component" value="Chromosome eg_2"/>
</dbReference>
<evidence type="ECO:0000313" key="2">
    <source>
        <dbReference type="Proteomes" id="UP000234752"/>
    </source>
</evidence>
<dbReference type="KEGG" id="ncb:C0V82_16320"/>
<organism evidence="1 2">
    <name type="scientific">Niveispirillum cyanobacteriorum</name>
    <dbReference type="NCBI Taxonomy" id="1612173"/>
    <lineage>
        <taxon>Bacteria</taxon>
        <taxon>Pseudomonadati</taxon>
        <taxon>Pseudomonadota</taxon>
        <taxon>Alphaproteobacteria</taxon>
        <taxon>Rhodospirillales</taxon>
        <taxon>Azospirillaceae</taxon>
        <taxon>Niveispirillum</taxon>
    </lineage>
</organism>
<gene>
    <name evidence="1" type="ORF">C0V82_16320</name>
</gene>
<protein>
    <submittedName>
        <fullName evidence="1">Uncharacterized protein</fullName>
    </submittedName>
</protein>
<proteinExistence type="predicted"/>
<accession>A0A2K9NFT3</accession>
<dbReference type="AlphaFoldDB" id="A0A2K9NFT3"/>
<dbReference type="EMBL" id="CP025612">
    <property type="protein sequence ID" value="AUN31994.1"/>
    <property type="molecule type" value="Genomic_DNA"/>
</dbReference>
<reference evidence="1 2" key="1">
    <citation type="submission" date="2017-12" db="EMBL/GenBank/DDBJ databases">
        <title>Genomes of bacteria within cyanobacterial aggregates.</title>
        <authorList>
            <person name="Cai H."/>
        </authorList>
    </citation>
    <scope>NUCLEOTIDE SEQUENCE [LARGE SCALE GENOMIC DNA]</scope>
    <source>
        <strain evidence="1 2">TH16</strain>
    </source>
</reference>
<dbReference type="RefSeq" id="WP_102113548.1">
    <property type="nucleotide sequence ID" value="NZ_BMGN01000012.1"/>
</dbReference>
<sequence>MTHPAPYFLGLPFDDLMVMANLRAINGQQGGKTQTRRKPNDLLLAAERAQADGRPIIGWQRECFQLLRFGDYLPTRGFPCDVRYRATDRCRDLPADVRGHQWRPSIHMPEKACRVVLEGLSIRRQRLGDIDEDDAKAEGMCPILHGDGQYYWHWAPREPDGRDWAHPQGAFADLWNHINGPGASKRDADIEVMVLTYTPVLRSIVDYRRAS</sequence>
<dbReference type="OrthoDB" id="72471at2"/>
<name>A0A2K9NFT3_9PROT</name>